<dbReference type="Gene3D" id="1.10.287.3810">
    <property type="match status" value="1"/>
</dbReference>
<dbReference type="HAMAP" id="MF_01972">
    <property type="entry name" value="T23O"/>
    <property type="match status" value="1"/>
</dbReference>
<dbReference type="InterPro" id="IPR037217">
    <property type="entry name" value="Trp/Indoleamine_2_3_dOase-like"/>
</dbReference>
<keyword evidence="1" id="KW-0408">Iron</keyword>
<dbReference type="RefSeq" id="WP_143234789.1">
    <property type="nucleotide sequence ID" value="NZ_VJWL01000001.1"/>
</dbReference>
<dbReference type="PANTHER" id="PTHR10138">
    <property type="entry name" value="TRYPTOPHAN 2,3-DIOXYGENASE"/>
    <property type="match status" value="1"/>
</dbReference>
<name>A0A552X587_9GAMM</name>
<dbReference type="GO" id="GO:0019441">
    <property type="term" value="P:L-tryptophan catabolic process to kynurenine"/>
    <property type="evidence" value="ECO:0007669"/>
    <property type="project" value="UniProtKB-UniRule"/>
</dbReference>
<comment type="caution">
    <text evidence="1">Lacks conserved residue(s) required for the propagation of feature annotation.</text>
</comment>
<dbReference type="Gene3D" id="1.20.58.480">
    <property type="match status" value="1"/>
</dbReference>
<dbReference type="GO" id="GO:0004833">
    <property type="term" value="F:L-tryptophan 2,3-dioxygenase activity"/>
    <property type="evidence" value="ECO:0007669"/>
    <property type="project" value="UniProtKB-UniRule"/>
</dbReference>
<reference evidence="2 3" key="1">
    <citation type="submission" date="2019-07" db="EMBL/GenBank/DDBJ databases">
        <authorList>
            <person name="Yang M."/>
            <person name="Zhao D."/>
            <person name="Xiang H."/>
        </authorList>
    </citation>
    <scope>NUCLEOTIDE SEQUENCE [LARGE SCALE GENOMIC DNA]</scope>
    <source>
        <strain evidence="2 3">IM1326</strain>
    </source>
</reference>
<gene>
    <name evidence="1" type="primary">kynA</name>
    <name evidence="2" type="ORF">FM042_04650</name>
</gene>
<accession>A0A552X587</accession>
<feature type="binding site" evidence="1">
    <location>
        <position position="111"/>
    </location>
    <ligand>
        <name>substrate</name>
    </ligand>
</feature>
<dbReference type="EC" id="1.13.11.11" evidence="1"/>
<feature type="binding site" description="axial binding residue" evidence="1">
    <location>
        <position position="297"/>
    </location>
    <ligand>
        <name>heme</name>
        <dbReference type="ChEBI" id="CHEBI:30413"/>
    </ligand>
    <ligandPart>
        <name>Fe</name>
        <dbReference type="ChEBI" id="CHEBI:18248"/>
    </ligandPart>
</feature>
<keyword evidence="3" id="KW-1185">Reference proteome</keyword>
<dbReference type="GO" id="GO:0020037">
    <property type="term" value="F:heme binding"/>
    <property type="evidence" value="ECO:0007669"/>
    <property type="project" value="UniProtKB-UniRule"/>
</dbReference>
<protein>
    <recommendedName>
        <fullName evidence="1">Tryptophan 2,3-dioxygenase</fullName>
        <shortName evidence="1">TDO</shortName>
        <ecNumber evidence="1">1.13.11.11</ecNumber>
    </recommendedName>
    <alternativeName>
        <fullName evidence="1">Tryptamin 2,3-dioxygenase</fullName>
    </alternativeName>
    <alternativeName>
        <fullName evidence="1">Tryptophan oxygenase</fullName>
        <shortName evidence="1">TO</shortName>
        <shortName evidence="1">TRPO</shortName>
    </alternativeName>
    <alternativeName>
        <fullName evidence="1">Tryptophan pyrrolase</fullName>
    </alternativeName>
    <alternativeName>
        <fullName evidence="1">Tryptophanase</fullName>
    </alternativeName>
</protein>
<evidence type="ECO:0000313" key="2">
    <source>
        <dbReference type="EMBL" id="TRW50129.1"/>
    </source>
</evidence>
<feature type="binding site" evidence="1">
    <location>
        <position position="311"/>
    </location>
    <ligand>
        <name>substrate</name>
    </ligand>
</feature>
<dbReference type="OrthoDB" id="9776847at2"/>
<dbReference type="EMBL" id="VJWL01000001">
    <property type="protein sequence ID" value="TRW50129.1"/>
    <property type="molecule type" value="Genomic_DNA"/>
</dbReference>
<dbReference type="AlphaFoldDB" id="A0A552X587"/>
<evidence type="ECO:0000256" key="1">
    <source>
        <dbReference type="HAMAP-Rule" id="MF_01972"/>
    </source>
</evidence>
<proteinExistence type="inferred from homology"/>
<comment type="similarity">
    <text evidence="1">Belongs to the tryptophan 2,3-dioxygenase family.</text>
</comment>
<keyword evidence="1" id="KW-0560">Oxidoreductase</keyword>
<dbReference type="GO" id="GO:0046872">
    <property type="term" value="F:metal ion binding"/>
    <property type="evidence" value="ECO:0007669"/>
    <property type="project" value="UniProtKB-KW"/>
</dbReference>
<comment type="subunit">
    <text evidence="1">Homotetramer.</text>
</comment>
<dbReference type="GO" id="GO:0019442">
    <property type="term" value="P:L-tryptophan catabolic process to acetyl-CoA"/>
    <property type="evidence" value="ECO:0007669"/>
    <property type="project" value="TreeGrafter"/>
</dbReference>
<comment type="catalytic activity">
    <reaction evidence="1">
        <text>L-tryptophan + O2 = N-formyl-L-kynurenine</text>
        <dbReference type="Rhea" id="RHEA:24536"/>
        <dbReference type="ChEBI" id="CHEBI:15379"/>
        <dbReference type="ChEBI" id="CHEBI:57912"/>
        <dbReference type="ChEBI" id="CHEBI:58629"/>
        <dbReference type="EC" id="1.13.11.11"/>
    </reaction>
</comment>
<keyword evidence="1 2" id="KW-0223">Dioxygenase</keyword>
<dbReference type="PANTHER" id="PTHR10138:SF0">
    <property type="entry name" value="TRYPTOPHAN 2,3-DIOXYGENASE"/>
    <property type="match status" value="1"/>
</dbReference>
<comment type="function">
    <text evidence="1">Heme-dependent dioxygenase that catalyzes the oxidative cleavage of the L-tryptophan (L-Trp) pyrrole ring and converts L-tryptophan to N-formyl-L-kynurenine. Catalyzes the oxidative cleavage of the indole moiety.</text>
</comment>
<keyword evidence="1" id="KW-0349">Heme</keyword>
<dbReference type="Proteomes" id="UP000320359">
    <property type="component" value="Unassembled WGS sequence"/>
</dbReference>
<dbReference type="Pfam" id="PF03301">
    <property type="entry name" value="Trp_dioxygenase"/>
    <property type="match status" value="1"/>
</dbReference>
<keyword evidence="1" id="KW-0823">Tryptophan catabolism</keyword>
<sequence>MKKNKEPVYYGDYLGLDKLLSAQQPVSPHYGAEAHDETLFIIVHQAYELWFKQIIHEMRSILGLFRAENLPDEALMTVVHRLQRIVTIQELLNHQIDVMETMTAQDFLEFRDYLVPASGFQSIQFKEIEISLGVKRDKRIAFDQASFYNRINDKDRAYLESLEEQPDLFERVDAWLARMPFLETQDFSFWKHYERAIEEQIERDRAIVESNTLLSDEERVQELAELENTRENFAALFEPERYQVMRDEGRVRLSQKALQAALFIEMYREEPAFNLPYQVLNSLVDLDENLTIWRYRHAMMVQRMLGSKIGTGGSSGHEYLKRTTEKNRIFADFMNLATYLLPKAALPPLPESVRNSLRRYSV</sequence>
<comment type="cofactor">
    <cofactor evidence="1">
        <name>heme</name>
        <dbReference type="ChEBI" id="CHEBI:30413"/>
    </cofactor>
    <text evidence="1">Binds 1 heme group per subunit.</text>
</comment>
<keyword evidence="1" id="KW-0479">Metal-binding</keyword>
<evidence type="ECO:0000313" key="3">
    <source>
        <dbReference type="Proteomes" id="UP000320359"/>
    </source>
</evidence>
<dbReference type="InterPro" id="IPR004981">
    <property type="entry name" value="Trp_2_3_dOase"/>
</dbReference>
<feature type="binding site" evidence="1">
    <location>
        <begin position="40"/>
        <end position="44"/>
    </location>
    <ligand>
        <name>substrate</name>
    </ligand>
</feature>
<dbReference type="UniPathway" id="UPA00333">
    <property type="reaction ID" value="UER00453"/>
</dbReference>
<comment type="caution">
    <text evidence="2">The sequence shown here is derived from an EMBL/GenBank/DDBJ whole genome shotgun (WGS) entry which is preliminary data.</text>
</comment>
<organism evidence="2 3">
    <name type="scientific">Aliidiomarina halalkaliphila</name>
    <dbReference type="NCBI Taxonomy" id="2593535"/>
    <lineage>
        <taxon>Bacteria</taxon>
        <taxon>Pseudomonadati</taxon>
        <taxon>Pseudomonadota</taxon>
        <taxon>Gammaproteobacteria</taxon>
        <taxon>Alteromonadales</taxon>
        <taxon>Idiomarinaceae</taxon>
        <taxon>Aliidiomarina</taxon>
    </lineage>
</organism>
<comment type="pathway">
    <text evidence="1">Amino-acid degradation; L-tryptophan degradation via kynurenine pathway; L-kynurenine from L-tryptophan: step 1/2.</text>
</comment>
<dbReference type="SUPFAM" id="SSF140959">
    <property type="entry name" value="Indolic compounds 2,3-dioxygenase-like"/>
    <property type="match status" value="1"/>
</dbReference>